<dbReference type="Gene3D" id="3.10.129.10">
    <property type="entry name" value="Hotdog Thioesterase"/>
    <property type="match status" value="1"/>
</dbReference>
<dbReference type="CDD" id="cd00586">
    <property type="entry name" value="4HBT"/>
    <property type="match status" value="1"/>
</dbReference>
<evidence type="ECO:0008006" key="4">
    <source>
        <dbReference type="Google" id="ProtNLM"/>
    </source>
</evidence>
<dbReference type="InterPro" id="IPR029069">
    <property type="entry name" value="HotDog_dom_sf"/>
</dbReference>
<feature type="region of interest" description="Disordered" evidence="1">
    <location>
        <begin position="72"/>
        <end position="91"/>
    </location>
</feature>
<dbReference type="AlphaFoldDB" id="A0AAN9YTM3"/>
<dbReference type="EMBL" id="JAKJXP020000022">
    <property type="protein sequence ID" value="KAK7754157.1"/>
    <property type="molecule type" value="Genomic_DNA"/>
</dbReference>
<dbReference type="GO" id="GO:0047617">
    <property type="term" value="F:fatty acyl-CoA hydrolase activity"/>
    <property type="evidence" value="ECO:0007669"/>
    <property type="project" value="TreeGrafter"/>
</dbReference>
<dbReference type="SUPFAM" id="SSF54637">
    <property type="entry name" value="Thioesterase/thiol ester dehydrase-isomerase"/>
    <property type="match status" value="1"/>
</dbReference>
<organism evidence="2 3">
    <name type="scientific">Diatrype stigma</name>
    <dbReference type="NCBI Taxonomy" id="117547"/>
    <lineage>
        <taxon>Eukaryota</taxon>
        <taxon>Fungi</taxon>
        <taxon>Dikarya</taxon>
        <taxon>Ascomycota</taxon>
        <taxon>Pezizomycotina</taxon>
        <taxon>Sordariomycetes</taxon>
        <taxon>Xylariomycetidae</taxon>
        <taxon>Xylariales</taxon>
        <taxon>Diatrypaceae</taxon>
        <taxon>Diatrype</taxon>
    </lineage>
</organism>
<reference evidence="2 3" key="1">
    <citation type="submission" date="2024-02" db="EMBL/GenBank/DDBJ databases">
        <title>De novo assembly and annotation of 12 fungi associated with fruit tree decline syndrome in Ontario, Canada.</title>
        <authorList>
            <person name="Sulman M."/>
            <person name="Ellouze W."/>
            <person name="Ilyukhin E."/>
        </authorList>
    </citation>
    <scope>NUCLEOTIDE SEQUENCE [LARGE SCALE GENOMIC DNA]</scope>
    <source>
        <strain evidence="2 3">M11/M66-122</strain>
    </source>
</reference>
<dbReference type="InterPro" id="IPR050563">
    <property type="entry name" value="4-hydroxybenzoyl-CoA_TE"/>
</dbReference>
<dbReference type="PANTHER" id="PTHR31793">
    <property type="entry name" value="4-HYDROXYBENZOYL-COA THIOESTERASE FAMILY MEMBER"/>
    <property type="match status" value="1"/>
</dbReference>
<sequence>MPLRPRIKPAASIASSSSSSRSLHFDRLPALRLAAAAAVSTTTTTGRTTPLTAPPRPRPLLSLLRTTAASASAYSNSASEPPPPPPSSRWQSDLVARVGKCIIFGCGPAQVSRAAAVLRAVATEWRALAAGSEGFLTGGRRGMEGQQVVWGEQDSFQHVNNATYIRYAESARVNWITHFAGVDPAHGNEWRELMTPKATGLILKSIKAEYKFPMTYPDRVSVYHKLRSLPEASDTSLILDCVILSHKHRRVAARTEEDIVIYDYKGARKTAMPPFVLDVFLETWRLQEEETRRARGRIWELVKEVETLEKETWNREDAVEDLGAAAGQKS</sequence>
<feature type="region of interest" description="Disordered" evidence="1">
    <location>
        <begin position="39"/>
        <end position="59"/>
    </location>
</feature>
<evidence type="ECO:0000313" key="2">
    <source>
        <dbReference type="EMBL" id="KAK7754157.1"/>
    </source>
</evidence>
<evidence type="ECO:0000313" key="3">
    <source>
        <dbReference type="Proteomes" id="UP001320420"/>
    </source>
</evidence>
<evidence type="ECO:0000256" key="1">
    <source>
        <dbReference type="SAM" id="MobiDB-lite"/>
    </source>
</evidence>
<feature type="compositionally biased region" description="Low complexity" evidence="1">
    <location>
        <begin position="10"/>
        <end position="22"/>
    </location>
</feature>
<accession>A0AAN9YTM3</accession>
<dbReference type="Proteomes" id="UP001320420">
    <property type="component" value="Unassembled WGS sequence"/>
</dbReference>
<feature type="compositionally biased region" description="Low complexity" evidence="1">
    <location>
        <begin position="39"/>
        <end position="51"/>
    </location>
</feature>
<name>A0AAN9YTM3_9PEZI</name>
<keyword evidence="3" id="KW-1185">Reference proteome</keyword>
<protein>
    <recommendedName>
        <fullName evidence="4">Thioesterase/thiol ester dehydrase-isomerase</fullName>
    </recommendedName>
</protein>
<gene>
    <name evidence="2" type="ORF">SLS62_003734</name>
</gene>
<feature type="region of interest" description="Disordered" evidence="1">
    <location>
        <begin position="1"/>
        <end position="23"/>
    </location>
</feature>
<dbReference type="Pfam" id="PF13279">
    <property type="entry name" value="4HBT_2"/>
    <property type="match status" value="1"/>
</dbReference>
<dbReference type="PANTHER" id="PTHR31793:SF39">
    <property type="entry name" value="THIOESTERASE_THIOL ESTER DEHYDRASE-ISOMERASE"/>
    <property type="match status" value="1"/>
</dbReference>
<proteinExistence type="predicted"/>
<comment type="caution">
    <text evidence="2">The sequence shown here is derived from an EMBL/GenBank/DDBJ whole genome shotgun (WGS) entry which is preliminary data.</text>
</comment>